<feature type="compositionally biased region" description="Low complexity" evidence="1">
    <location>
        <begin position="49"/>
        <end position="68"/>
    </location>
</feature>
<reference evidence="3 4" key="1">
    <citation type="journal article" date="2017" name="BMC Genomics">
        <title>Whole-genome assembly of Babesia ovata and comparative genomics between closely related pathogens.</title>
        <authorList>
            <person name="Yamagishi J."/>
            <person name="Asada M."/>
            <person name="Hakimi H."/>
            <person name="Tanaka T.Q."/>
            <person name="Sugimoto C."/>
            <person name="Kawazu S."/>
        </authorList>
    </citation>
    <scope>NUCLEOTIDE SEQUENCE [LARGE SCALE GENOMIC DNA]</scope>
    <source>
        <strain evidence="3 4">Miyake</strain>
    </source>
</reference>
<evidence type="ECO:0000256" key="2">
    <source>
        <dbReference type="SAM" id="SignalP"/>
    </source>
</evidence>
<accession>A0A2H6K7V7</accession>
<name>A0A2H6K7V7_9APIC</name>
<feature type="compositionally biased region" description="Basic and acidic residues" evidence="1">
    <location>
        <begin position="119"/>
        <end position="152"/>
    </location>
</feature>
<gene>
    <name evidence="3" type="ORF">BOVATA_005760</name>
</gene>
<evidence type="ECO:0000256" key="1">
    <source>
        <dbReference type="SAM" id="MobiDB-lite"/>
    </source>
</evidence>
<organism evidence="3 4">
    <name type="scientific">Babesia ovata</name>
    <dbReference type="NCBI Taxonomy" id="189622"/>
    <lineage>
        <taxon>Eukaryota</taxon>
        <taxon>Sar</taxon>
        <taxon>Alveolata</taxon>
        <taxon>Apicomplexa</taxon>
        <taxon>Aconoidasida</taxon>
        <taxon>Piroplasmida</taxon>
        <taxon>Babesiidae</taxon>
        <taxon>Babesia</taxon>
    </lineage>
</organism>
<dbReference type="VEuPathDB" id="PiroplasmaDB:BOVATA_005760"/>
<feature type="chain" id="PRO_5014159502" evidence="2">
    <location>
        <begin position="22"/>
        <end position="400"/>
    </location>
</feature>
<feature type="compositionally biased region" description="Polar residues" evidence="1">
    <location>
        <begin position="361"/>
        <end position="372"/>
    </location>
</feature>
<feature type="compositionally biased region" description="Basic and acidic residues" evidence="1">
    <location>
        <begin position="247"/>
        <end position="256"/>
    </location>
</feature>
<feature type="compositionally biased region" description="Low complexity" evidence="1">
    <location>
        <begin position="348"/>
        <end position="359"/>
    </location>
</feature>
<dbReference type="GeneID" id="39872853"/>
<feature type="compositionally biased region" description="Polar residues" evidence="1">
    <location>
        <begin position="313"/>
        <end position="325"/>
    </location>
</feature>
<feature type="compositionally biased region" description="Polar residues" evidence="1">
    <location>
        <begin position="156"/>
        <end position="176"/>
    </location>
</feature>
<dbReference type="Proteomes" id="UP000236319">
    <property type="component" value="Unassembled WGS sequence"/>
</dbReference>
<dbReference type="AlphaFoldDB" id="A0A2H6K7V7"/>
<evidence type="ECO:0000313" key="3">
    <source>
        <dbReference type="EMBL" id="GBE59083.1"/>
    </source>
</evidence>
<feature type="signal peptide" evidence="2">
    <location>
        <begin position="1"/>
        <end position="21"/>
    </location>
</feature>
<feature type="compositionally biased region" description="Acidic residues" evidence="1">
    <location>
        <begin position="270"/>
        <end position="285"/>
    </location>
</feature>
<sequence length="400" mass="42093">MKFLHSLLFVFTLGGVLVVRAWDHGDDSSVKWQPRPRAQYESRLELPQGTRGTSSSSGVSRETASSSVTSGDTEHAENVGKSLADPQPIGGVKTINSDSAGTQLSPMHPAPTNENVDVPQERTGDLTTGEERKSETEETLKTKGSESPKQKIETPSLKSESSAQKDPQELSTQSHGQQGGDRSKEGVQGPMGKPDQPETEVSLPQKPTVEGTGGAPGKNGLADPAPTSSEPAVPAEATPNPEQPALKQEKDVKEPGSGEDAGDNGSGRSDEEDDEEEEEDEEENGGNDNRQAVTVDGRTSFDKLRRRSALRNGETQNPSVRQSPESAAGGDNAQAPSQSATSVTQNTAQQGASQQQASGPKGNSEQVQTSMENLVHVKDSSSASLAATTGIVVLALFFIC</sequence>
<comment type="caution">
    <text evidence="3">The sequence shown here is derived from an EMBL/GenBank/DDBJ whole genome shotgun (WGS) entry which is preliminary data.</text>
</comment>
<protein>
    <submittedName>
        <fullName evidence="3">BT1 domain containing protein, putative</fullName>
    </submittedName>
</protein>
<feature type="compositionally biased region" description="Polar residues" evidence="1">
    <location>
        <begin position="334"/>
        <end position="347"/>
    </location>
</feature>
<dbReference type="RefSeq" id="XP_028865326.1">
    <property type="nucleotide sequence ID" value="XM_029009493.1"/>
</dbReference>
<keyword evidence="2" id="KW-0732">Signal</keyword>
<feature type="compositionally biased region" description="Polar residues" evidence="1">
    <location>
        <begin position="94"/>
        <end position="105"/>
    </location>
</feature>
<keyword evidence="4" id="KW-1185">Reference proteome</keyword>
<feature type="region of interest" description="Disordered" evidence="1">
    <location>
        <begin position="26"/>
        <end position="373"/>
    </location>
</feature>
<dbReference type="EMBL" id="BDSA01000001">
    <property type="protein sequence ID" value="GBE59083.1"/>
    <property type="molecule type" value="Genomic_DNA"/>
</dbReference>
<proteinExistence type="predicted"/>
<evidence type="ECO:0000313" key="4">
    <source>
        <dbReference type="Proteomes" id="UP000236319"/>
    </source>
</evidence>